<dbReference type="OrthoDB" id="7376020at2"/>
<proteinExistence type="predicted"/>
<gene>
    <name evidence="2" type="ORF">DPM33_10445</name>
</gene>
<sequence>MKKIVITLFAILAGTGFAMAADTGCDAFKWPVEREQALFPAAPAAQSGADLTVGQAADFSLAAVDTISFEVPPGRAPAAGTFGATASVTVPPEGELQFSLSDEAWIDVVQDGKTVKSAAFSGVKTCPGIRKSVRFKLTAGPATVQFSGAKKADLKVAVLTPE</sequence>
<dbReference type="AlphaFoldDB" id="A0A330HPU1"/>
<accession>A0A330HPU1</accession>
<evidence type="ECO:0000256" key="1">
    <source>
        <dbReference type="SAM" id="SignalP"/>
    </source>
</evidence>
<dbReference type="RefSeq" id="WP_112097352.1">
    <property type="nucleotide sequence ID" value="NZ_QMBP01000004.1"/>
</dbReference>
<protein>
    <submittedName>
        <fullName evidence="2">Uncharacterized protein</fullName>
    </submittedName>
</protein>
<comment type="caution">
    <text evidence="2">The sequence shown here is derived from an EMBL/GenBank/DDBJ whole genome shotgun (WGS) entry which is preliminary data.</text>
</comment>
<keyword evidence="1" id="KW-0732">Signal</keyword>
<evidence type="ECO:0000313" key="3">
    <source>
        <dbReference type="Proteomes" id="UP000251558"/>
    </source>
</evidence>
<reference evidence="2 3" key="1">
    <citation type="submission" date="2018-07" db="EMBL/GenBank/DDBJ databases">
        <title>Diversity of Mesorhizobium strains in Brazil.</title>
        <authorList>
            <person name="Helene L.C.F."/>
            <person name="Dall'Agnol R."/>
            <person name="Delamuta J.R.M."/>
            <person name="Hungria M."/>
        </authorList>
    </citation>
    <scope>NUCLEOTIDE SEQUENCE [LARGE SCALE GENOMIC DNA]</scope>
    <source>
        <strain evidence="2 3">AC99b</strain>
    </source>
</reference>
<name>A0A330HPU1_9HYPH</name>
<keyword evidence="3" id="KW-1185">Reference proteome</keyword>
<evidence type="ECO:0000313" key="2">
    <source>
        <dbReference type="EMBL" id="RAZ90726.1"/>
    </source>
</evidence>
<feature type="signal peptide" evidence="1">
    <location>
        <begin position="1"/>
        <end position="20"/>
    </location>
</feature>
<dbReference type="EMBL" id="QMBP01000004">
    <property type="protein sequence ID" value="RAZ90726.1"/>
    <property type="molecule type" value="Genomic_DNA"/>
</dbReference>
<organism evidence="2 3">
    <name type="scientific">Mesorhizobium hawassense</name>
    <dbReference type="NCBI Taxonomy" id="1209954"/>
    <lineage>
        <taxon>Bacteria</taxon>
        <taxon>Pseudomonadati</taxon>
        <taxon>Pseudomonadota</taxon>
        <taxon>Alphaproteobacteria</taxon>
        <taxon>Hyphomicrobiales</taxon>
        <taxon>Phyllobacteriaceae</taxon>
        <taxon>Mesorhizobium</taxon>
    </lineage>
</organism>
<dbReference type="Proteomes" id="UP000251558">
    <property type="component" value="Unassembled WGS sequence"/>
</dbReference>
<feature type="chain" id="PRO_5016446515" evidence="1">
    <location>
        <begin position="21"/>
        <end position="162"/>
    </location>
</feature>